<dbReference type="Pfam" id="PF13245">
    <property type="entry name" value="AAA_19"/>
    <property type="match status" value="1"/>
</dbReference>
<dbReference type="PANTHER" id="PTHR11070">
    <property type="entry name" value="UVRD / RECB / PCRA DNA HELICASE FAMILY MEMBER"/>
    <property type="match status" value="1"/>
</dbReference>
<evidence type="ECO:0000313" key="2">
    <source>
        <dbReference type="EMBL" id="KAK8870626.1"/>
    </source>
</evidence>
<dbReference type="InterPro" id="IPR027417">
    <property type="entry name" value="P-loop_NTPase"/>
</dbReference>
<dbReference type="Pfam" id="PF18974">
    <property type="entry name" value="DUF5710"/>
    <property type="match status" value="1"/>
</dbReference>
<sequence length="687" mass="80374">MKFSYLYFNLTPYDIALKKNNNDIVKYLTTYFNFYPKANQKIYLNVPFKEKENAKKYGALFDWDNRMWYYTNPNESFKFEKWKIKTAMKFEDLSDEQQQLIKLVKEGKNVLVDACIGSGKTTTIQVLCNELPEKQILYLTYNRLLKIDAKSKIKSKNAFVSNYHGFAYFCLHSNNLKVGGKSDLIQTFLKNKEKIKIQKFDLLLIDEYQDIEQETANMLEYIKSLNNNIQIIAVGDMEQKIYDKTILDVKKFITKFLDDYSSLSFTKCFRLNKVHAARLGMIWNKEIVGVNDECEVKVMLLDEIENFLKDKNTSDILVLGCKNGLMTKLLNNIEEHQPEKFNKKTVYASIYDEDRSEMVFDDNNVAIFTSFDSSKGLERKICIIFDFTEKYWRTRASFEGVKYSVLRNIFCVAASRGKNQIIFVRDPANKLLSDEILATKFVNDGQCNTYFMSEMFNFKYKEHIEQCFNLLDIKNDESAELDEIPIQTSDGQIDLSPGIGILQETSFFNKYDIDSDIKMITEFKYHNKQKLKLKANAGIEEKVLYLVALETRHDRYLTQVEIPFVGDDKIKIIHNRMSEVFTPNETIQVDCTFHFKDNNIKKCCVGRCDVIKDNVVWELKFTSELDHEFYLQCACYMVALSLPMGIIWNIRTNERAFITIPDRHKFMETVITTITKGTAENVEFRIP</sequence>
<organism evidence="2 3">
    <name type="scientific">Tritrichomonas musculus</name>
    <dbReference type="NCBI Taxonomy" id="1915356"/>
    <lineage>
        <taxon>Eukaryota</taxon>
        <taxon>Metamonada</taxon>
        <taxon>Parabasalia</taxon>
        <taxon>Tritrichomonadida</taxon>
        <taxon>Tritrichomonadidae</taxon>
        <taxon>Tritrichomonas</taxon>
    </lineage>
</organism>
<dbReference type="SMART" id="SM00487">
    <property type="entry name" value="DEXDc"/>
    <property type="match status" value="1"/>
</dbReference>
<comment type="caution">
    <text evidence="2">The sequence shown here is derived from an EMBL/GenBank/DDBJ whole genome shotgun (WGS) entry which is preliminary data.</text>
</comment>
<dbReference type="InterPro" id="IPR000212">
    <property type="entry name" value="DNA_helicase_UvrD/REP"/>
</dbReference>
<protein>
    <recommendedName>
        <fullName evidence="1">Helicase ATP-binding domain-containing protein</fullName>
    </recommendedName>
</protein>
<dbReference type="InterPro" id="IPR014001">
    <property type="entry name" value="Helicase_ATP-bd"/>
</dbReference>
<dbReference type="InterPro" id="IPR043764">
    <property type="entry name" value="DUF5710"/>
</dbReference>
<dbReference type="Gene3D" id="3.40.50.300">
    <property type="entry name" value="P-loop containing nucleotide triphosphate hydrolases"/>
    <property type="match status" value="1"/>
</dbReference>
<name>A0ABR2IZ94_9EUKA</name>
<dbReference type="PANTHER" id="PTHR11070:SF66">
    <property type="entry name" value="UVRD-LIKE HELICASE C-TERMINAL DOMAIN-CONTAINING PROTEIN"/>
    <property type="match status" value="1"/>
</dbReference>
<dbReference type="PROSITE" id="PS51192">
    <property type="entry name" value="HELICASE_ATP_BIND_1"/>
    <property type="match status" value="1"/>
</dbReference>
<evidence type="ECO:0000259" key="1">
    <source>
        <dbReference type="PROSITE" id="PS51192"/>
    </source>
</evidence>
<evidence type="ECO:0000313" key="3">
    <source>
        <dbReference type="Proteomes" id="UP001470230"/>
    </source>
</evidence>
<dbReference type="SUPFAM" id="SSF52540">
    <property type="entry name" value="P-loop containing nucleoside triphosphate hydrolases"/>
    <property type="match status" value="1"/>
</dbReference>
<keyword evidence="3" id="KW-1185">Reference proteome</keyword>
<reference evidence="2 3" key="1">
    <citation type="submission" date="2024-04" db="EMBL/GenBank/DDBJ databases">
        <title>Tritrichomonas musculus Genome.</title>
        <authorList>
            <person name="Alves-Ferreira E."/>
            <person name="Grigg M."/>
            <person name="Lorenzi H."/>
            <person name="Galac M."/>
        </authorList>
    </citation>
    <scope>NUCLEOTIDE SEQUENCE [LARGE SCALE GENOMIC DNA]</scope>
    <source>
        <strain evidence="2 3">EAF2021</strain>
    </source>
</reference>
<feature type="domain" description="Helicase ATP-binding" evidence="1">
    <location>
        <begin position="101"/>
        <end position="233"/>
    </location>
</feature>
<dbReference type="EMBL" id="JAPFFF010000014">
    <property type="protein sequence ID" value="KAK8870626.1"/>
    <property type="molecule type" value="Genomic_DNA"/>
</dbReference>
<accession>A0ABR2IZ94</accession>
<dbReference type="Proteomes" id="UP001470230">
    <property type="component" value="Unassembled WGS sequence"/>
</dbReference>
<gene>
    <name evidence="2" type="ORF">M9Y10_008513</name>
</gene>
<proteinExistence type="predicted"/>